<gene>
    <name evidence="1" type="ORF">DX927_23750</name>
</gene>
<evidence type="ECO:0000313" key="2">
    <source>
        <dbReference type="Proteomes" id="UP000324326"/>
    </source>
</evidence>
<dbReference type="AlphaFoldDB" id="A0A5M8RGZ3"/>
<comment type="caution">
    <text evidence="1">The sequence shown here is derived from an EMBL/GenBank/DDBJ whole genome shotgun (WGS) entry which is preliminary data.</text>
</comment>
<accession>A0A5M8RGZ3</accession>
<dbReference type="EMBL" id="QSND01000008">
    <property type="protein sequence ID" value="KAA6446708.1"/>
    <property type="molecule type" value="Genomic_DNA"/>
</dbReference>
<sequence length="120" mass="12216">MNFLGKSKTGTVISSSGKVTVNGVIYEGNNITITNNKVFIDGQAVESSVSRDVKVEIEGSPVKVYSDASVEVKGDVLGDVDSEGSVSCGNVRGNVDAGGSVSCGNVGGDVDAGGRVNFRK</sequence>
<evidence type="ECO:0008006" key="3">
    <source>
        <dbReference type="Google" id="ProtNLM"/>
    </source>
</evidence>
<proteinExistence type="predicted"/>
<reference evidence="1 2" key="1">
    <citation type="submission" date="2018-08" db="EMBL/GenBank/DDBJ databases">
        <title>Bacillus phenotypic plasticity.</title>
        <authorList>
            <person name="Hurtado E."/>
        </authorList>
    </citation>
    <scope>NUCLEOTIDE SEQUENCE [LARGE SCALE GENOMIC DNA]</scope>
    <source>
        <strain evidence="1 2">427</strain>
    </source>
</reference>
<protein>
    <recommendedName>
        <fullName evidence="3">Polymer-forming cytoskeletal protein</fullName>
    </recommendedName>
</protein>
<evidence type="ECO:0000313" key="1">
    <source>
        <dbReference type="EMBL" id="KAA6446708.1"/>
    </source>
</evidence>
<name>A0A5M8RGZ3_9BACI</name>
<dbReference type="Proteomes" id="UP000324326">
    <property type="component" value="Unassembled WGS sequence"/>
</dbReference>
<organism evidence="1 2">
    <name type="scientific">Bacillus swezeyi</name>
    <dbReference type="NCBI Taxonomy" id="1925020"/>
    <lineage>
        <taxon>Bacteria</taxon>
        <taxon>Bacillati</taxon>
        <taxon>Bacillota</taxon>
        <taxon>Bacilli</taxon>
        <taxon>Bacillales</taxon>
        <taxon>Bacillaceae</taxon>
        <taxon>Bacillus</taxon>
    </lineage>
</organism>